<dbReference type="FunFam" id="3.30.70.270:FF:000001">
    <property type="entry name" value="Diguanylate cyclase domain protein"/>
    <property type="match status" value="1"/>
</dbReference>
<dbReference type="InterPro" id="IPR029787">
    <property type="entry name" value="Nucleotide_cyclase"/>
</dbReference>
<evidence type="ECO:0000256" key="1">
    <source>
        <dbReference type="ARBA" id="ARBA00012528"/>
    </source>
</evidence>
<dbReference type="Gene3D" id="3.30.70.270">
    <property type="match status" value="1"/>
</dbReference>
<accession>A0A8J2YUS6</accession>
<dbReference type="PROSITE" id="PS50885">
    <property type="entry name" value="HAMP"/>
    <property type="match status" value="1"/>
</dbReference>
<dbReference type="InterPro" id="IPR000160">
    <property type="entry name" value="GGDEF_dom"/>
</dbReference>
<name>A0A8J2YUS6_9PROT</name>
<dbReference type="InterPro" id="IPR003660">
    <property type="entry name" value="HAMP_dom"/>
</dbReference>
<reference evidence="5" key="2">
    <citation type="submission" date="2020-09" db="EMBL/GenBank/DDBJ databases">
        <authorList>
            <person name="Sun Q."/>
            <person name="Zhou Y."/>
        </authorList>
    </citation>
    <scope>NUCLEOTIDE SEQUENCE</scope>
    <source>
        <strain evidence="5">CGMCC 1.15725</strain>
    </source>
</reference>
<dbReference type="GO" id="GO:1902201">
    <property type="term" value="P:negative regulation of bacterial-type flagellum-dependent cell motility"/>
    <property type="evidence" value="ECO:0007669"/>
    <property type="project" value="TreeGrafter"/>
</dbReference>
<dbReference type="GO" id="GO:0007165">
    <property type="term" value="P:signal transduction"/>
    <property type="evidence" value="ECO:0007669"/>
    <property type="project" value="InterPro"/>
</dbReference>
<dbReference type="GO" id="GO:0005886">
    <property type="term" value="C:plasma membrane"/>
    <property type="evidence" value="ECO:0007669"/>
    <property type="project" value="TreeGrafter"/>
</dbReference>
<protein>
    <recommendedName>
        <fullName evidence="1">diguanylate cyclase</fullName>
        <ecNumber evidence="1">2.7.7.65</ecNumber>
    </recommendedName>
</protein>
<evidence type="ECO:0000313" key="5">
    <source>
        <dbReference type="EMBL" id="GGF17870.1"/>
    </source>
</evidence>
<sequence length="450" mass="48094">MMRSIRVRLYIAFGALTALIFLVVAFEANGMRELGRTIDRLAGSALTSAEALTRLGKLAADIRIADGRAILADGSEARIAALGDARVRAARFQREVDLYAALVAGEQEQALYRALLTRADGLVRAQADLDRQFAEAGGDPAQWYRSAGRAAYDQAQAAIEALIVETERRAAADVDAARQETRGLSLIADGMLGVALLVALLAVIYPALHIVEPLARLTAAMRRLAEGDWAIEIPATERSDEIGAMARAIQALRRQGMAGEQAATALRALNADLERLAMIDPLTGVANRRYFYQRAAIEIVAAHRRRCSLACLMLDIDFFKAVNDRYGHAAGDLVLKQVAQVVLTGIRPYDLLGRLGGEEFAVLLLDAGPATAAAIGERLRAAVAGATTPIDGTPLSVTISIGVGCLGTDDVAVDPLLDRADRALYEAKRRGRNQVVGPEPMAPPAVVSER</sequence>
<dbReference type="Pfam" id="PF00672">
    <property type="entry name" value="HAMP"/>
    <property type="match status" value="1"/>
</dbReference>
<dbReference type="Pfam" id="PF00990">
    <property type="entry name" value="GGDEF"/>
    <property type="match status" value="1"/>
</dbReference>
<comment type="catalytic activity">
    <reaction evidence="2">
        <text>2 GTP = 3',3'-c-di-GMP + 2 diphosphate</text>
        <dbReference type="Rhea" id="RHEA:24898"/>
        <dbReference type="ChEBI" id="CHEBI:33019"/>
        <dbReference type="ChEBI" id="CHEBI:37565"/>
        <dbReference type="ChEBI" id="CHEBI:58805"/>
        <dbReference type="EC" id="2.7.7.65"/>
    </reaction>
</comment>
<dbReference type="PROSITE" id="PS50887">
    <property type="entry name" value="GGDEF"/>
    <property type="match status" value="1"/>
</dbReference>
<evidence type="ECO:0000259" key="4">
    <source>
        <dbReference type="PROSITE" id="PS50887"/>
    </source>
</evidence>
<dbReference type="CDD" id="cd06225">
    <property type="entry name" value="HAMP"/>
    <property type="match status" value="1"/>
</dbReference>
<comment type="caution">
    <text evidence="5">The sequence shown here is derived from an EMBL/GenBank/DDBJ whole genome shotgun (WGS) entry which is preliminary data.</text>
</comment>
<dbReference type="PANTHER" id="PTHR45138:SF9">
    <property type="entry name" value="DIGUANYLATE CYCLASE DGCM-RELATED"/>
    <property type="match status" value="1"/>
</dbReference>
<dbReference type="EC" id="2.7.7.65" evidence="1"/>
<evidence type="ECO:0000256" key="2">
    <source>
        <dbReference type="ARBA" id="ARBA00034247"/>
    </source>
</evidence>
<dbReference type="SMART" id="SM00304">
    <property type="entry name" value="HAMP"/>
    <property type="match status" value="1"/>
</dbReference>
<dbReference type="SUPFAM" id="SSF158472">
    <property type="entry name" value="HAMP domain-like"/>
    <property type="match status" value="1"/>
</dbReference>
<proteinExistence type="predicted"/>
<dbReference type="RefSeq" id="WP_189046045.1">
    <property type="nucleotide sequence ID" value="NZ_BMJQ01000005.1"/>
</dbReference>
<dbReference type="Gene3D" id="1.10.8.500">
    <property type="entry name" value="HAMP domain in histidine kinase"/>
    <property type="match status" value="1"/>
</dbReference>
<feature type="domain" description="HAMP" evidence="3">
    <location>
        <begin position="208"/>
        <end position="261"/>
    </location>
</feature>
<dbReference type="NCBIfam" id="TIGR00254">
    <property type="entry name" value="GGDEF"/>
    <property type="match status" value="1"/>
</dbReference>
<dbReference type="InterPro" id="IPR043128">
    <property type="entry name" value="Rev_trsase/Diguanyl_cyclase"/>
</dbReference>
<reference evidence="5" key="1">
    <citation type="journal article" date="2014" name="Int. J. Syst. Evol. Microbiol.">
        <title>Complete genome sequence of Corynebacterium casei LMG S-19264T (=DSM 44701T), isolated from a smear-ripened cheese.</title>
        <authorList>
            <consortium name="US DOE Joint Genome Institute (JGI-PGF)"/>
            <person name="Walter F."/>
            <person name="Albersmeier A."/>
            <person name="Kalinowski J."/>
            <person name="Ruckert C."/>
        </authorList>
    </citation>
    <scope>NUCLEOTIDE SEQUENCE</scope>
    <source>
        <strain evidence="5">CGMCC 1.15725</strain>
    </source>
</reference>
<dbReference type="InterPro" id="IPR050469">
    <property type="entry name" value="Diguanylate_Cyclase"/>
</dbReference>
<keyword evidence="6" id="KW-1185">Reference proteome</keyword>
<dbReference type="PANTHER" id="PTHR45138">
    <property type="entry name" value="REGULATORY COMPONENTS OF SENSORY TRANSDUCTION SYSTEM"/>
    <property type="match status" value="1"/>
</dbReference>
<dbReference type="GO" id="GO:0043709">
    <property type="term" value="P:cell adhesion involved in single-species biofilm formation"/>
    <property type="evidence" value="ECO:0007669"/>
    <property type="project" value="TreeGrafter"/>
</dbReference>
<dbReference type="SUPFAM" id="SSF55073">
    <property type="entry name" value="Nucleotide cyclase"/>
    <property type="match status" value="1"/>
</dbReference>
<organism evidence="5 6">
    <name type="scientific">Aliidongia dinghuensis</name>
    <dbReference type="NCBI Taxonomy" id="1867774"/>
    <lineage>
        <taxon>Bacteria</taxon>
        <taxon>Pseudomonadati</taxon>
        <taxon>Pseudomonadota</taxon>
        <taxon>Alphaproteobacteria</taxon>
        <taxon>Rhodospirillales</taxon>
        <taxon>Dongiaceae</taxon>
        <taxon>Aliidongia</taxon>
    </lineage>
</organism>
<evidence type="ECO:0000313" key="6">
    <source>
        <dbReference type="Proteomes" id="UP000646365"/>
    </source>
</evidence>
<dbReference type="CDD" id="cd01949">
    <property type="entry name" value="GGDEF"/>
    <property type="match status" value="1"/>
</dbReference>
<dbReference type="Proteomes" id="UP000646365">
    <property type="component" value="Unassembled WGS sequence"/>
</dbReference>
<dbReference type="SMART" id="SM00267">
    <property type="entry name" value="GGDEF"/>
    <property type="match status" value="1"/>
</dbReference>
<evidence type="ECO:0000259" key="3">
    <source>
        <dbReference type="PROSITE" id="PS50885"/>
    </source>
</evidence>
<feature type="domain" description="GGDEF" evidence="4">
    <location>
        <begin position="307"/>
        <end position="440"/>
    </location>
</feature>
<dbReference type="AlphaFoldDB" id="A0A8J2YUS6"/>
<dbReference type="EMBL" id="BMJQ01000005">
    <property type="protein sequence ID" value="GGF17870.1"/>
    <property type="molecule type" value="Genomic_DNA"/>
</dbReference>
<gene>
    <name evidence="5" type="ORF">GCM10011611_24670</name>
</gene>
<dbReference type="GO" id="GO:0052621">
    <property type="term" value="F:diguanylate cyclase activity"/>
    <property type="evidence" value="ECO:0007669"/>
    <property type="project" value="UniProtKB-EC"/>
</dbReference>